<dbReference type="PANTHER" id="PTHR43840:SF15">
    <property type="entry name" value="MITOCHONDRIAL METAL TRANSPORTER 1-RELATED"/>
    <property type="match status" value="1"/>
</dbReference>
<evidence type="ECO:0000313" key="8">
    <source>
        <dbReference type="EMBL" id="SDG88838.1"/>
    </source>
</evidence>
<evidence type="ECO:0000256" key="6">
    <source>
        <dbReference type="SAM" id="Phobius"/>
    </source>
</evidence>
<evidence type="ECO:0000259" key="7">
    <source>
        <dbReference type="Pfam" id="PF01545"/>
    </source>
</evidence>
<evidence type="ECO:0000256" key="5">
    <source>
        <dbReference type="ARBA" id="ARBA00023136"/>
    </source>
</evidence>
<keyword evidence="5 6" id="KW-0472">Membrane</keyword>
<dbReference type="GO" id="GO:0015341">
    <property type="term" value="F:zinc efflux antiporter activity"/>
    <property type="evidence" value="ECO:0007669"/>
    <property type="project" value="TreeGrafter"/>
</dbReference>
<evidence type="ECO:0000256" key="1">
    <source>
        <dbReference type="ARBA" id="ARBA00004141"/>
    </source>
</evidence>
<dbReference type="Proteomes" id="UP000198606">
    <property type="component" value="Unassembled WGS sequence"/>
</dbReference>
<sequence length="308" mass="33081">MKTEQGILRLSIAVTLLLAGGGILFGLLSGSFSIVFDGVYSLADASMSGLALIVATLIRKHTSNSDANRRLAERFNMGFWHLEPMVLALNGTLLCGVTLYALINALGSLLAGGKPLDFGFAIIYALVATIACFSLAALEFRANTLIRSDFVALDAKAWVMSGSISLALLIAFMLGEVTASTTYGWLGPYIDPAVLAIICLVILPMPLLTIRQAMADILLVTPPALKMHVDEVASGVVAQQGFVGYEAYVAKVGRALQVELYFIVPADWPAQTLDDWDRLRDAIGEAIGDEGPNRWLTIAFTTDPQWAR</sequence>
<name>A0A1G7XXF4_9GAMM</name>
<keyword evidence="2" id="KW-0813">Transport</keyword>
<comment type="subcellular location">
    <subcellularLocation>
        <location evidence="1">Membrane</location>
        <topology evidence="1">Multi-pass membrane protein</topology>
    </subcellularLocation>
</comment>
<evidence type="ECO:0000313" key="9">
    <source>
        <dbReference type="Proteomes" id="UP000198606"/>
    </source>
</evidence>
<accession>A0A1G7XXF4</accession>
<feature type="transmembrane region" description="Helical" evidence="6">
    <location>
        <begin position="193"/>
        <end position="210"/>
    </location>
</feature>
<dbReference type="GO" id="GO:0005886">
    <property type="term" value="C:plasma membrane"/>
    <property type="evidence" value="ECO:0007669"/>
    <property type="project" value="TreeGrafter"/>
</dbReference>
<dbReference type="GO" id="GO:0015093">
    <property type="term" value="F:ferrous iron transmembrane transporter activity"/>
    <property type="evidence" value="ECO:0007669"/>
    <property type="project" value="TreeGrafter"/>
</dbReference>
<feature type="transmembrane region" description="Helical" evidence="6">
    <location>
        <begin position="118"/>
        <end position="138"/>
    </location>
</feature>
<dbReference type="InterPro" id="IPR058533">
    <property type="entry name" value="Cation_efflux_TM"/>
</dbReference>
<feature type="transmembrane region" description="Helical" evidence="6">
    <location>
        <begin position="79"/>
        <end position="103"/>
    </location>
</feature>
<feature type="transmembrane region" description="Helical" evidence="6">
    <location>
        <begin position="39"/>
        <end position="58"/>
    </location>
</feature>
<dbReference type="InterPro" id="IPR050291">
    <property type="entry name" value="CDF_Transporter"/>
</dbReference>
<dbReference type="SUPFAM" id="SSF161111">
    <property type="entry name" value="Cation efflux protein transmembrane domain-like"/>
    <property type="match status" value="1"/>
</dbReference>
<dbReference type="Gene3D" id="1.20.1510.10">
    <property type="entry name" value="Cation efflux protein transmembrane domain"/>
    <property type="match status" value="1"/>
</dbReference>
<keyword evidence="4 6" id="KW-1133">Transmembrane helix</keyword>
<evidence type="ECO:0000256" key="4">
    <source>
        <dbReference type="ARBA" id="ARBA00022989"/>
    </source>
</evidence>
<feature type="domain" description="Cation efflux protein transmembrane" evidence="7">
    <location>
        <begin position="9"/>
        <end position="218"/>
    </location>
</feature>
<dbReference type="InterPro" id="IPR027469">
    <property type="entry name" value="Cation_efflux_TMD_sf"/>
</dbReference>
<reference evidence="8 9" key="1">
    <citation type="submission" date="2016-10" db="EMBL/GenBank/DDBJ databases">
        <authorList>
            <person name="de Groot N.N."/>
        </authorList>
    </citation>
    <scope>NUCLEOTIDE SEQUENCE [LARGE SCALE GENOMIC DNA]</scope>
    <source>
        <strain evidence="8 9">LMG 18387</strain>
    </source>
</reference>
<evidence type="ECO:0000256" key="3">
    <source>
        <dbReference type="ARBA" id="ARBA00022692"/>
    </source>
</evidence>
<dbReference type="GO" id="GO:0006882">
    <property type="term" value="P:intracellular zinc ion homeostasis"/>
    <property type="evidence" value="ECO:0007669"/>
    <property type="project" value="TreeGrafter"/>
</dbReference>
<proteinExistence type="predicted"/>
<evidence type="ECO:0000256" key="2">
    <source>
        <dbReference type="ARBA" id="ARBA00022448"/>
    </source>
</evidence>
<dbReference type="GO" id="GO:0015086">
    <property type="term" value="F:cadmium ion transmembrane transporter activity"/>
    <property type="evidence" value="ECO:0007669"/>
    <property type="project" value="TreeGrafter"/>
</dbReference>
<dbReference type="EMBL" id="FNDG01000001">
    <property type="protein sequence ID" value="SDG88838.1"/>
    <property type="molecule type" value="Genomic_DNA"/>
</dbReference>
<organism evidence="8 9">
    <name type="scientific">Phytopseudomonas flavescens</name>
    <dbReference type="NCBI Taxonomy" id="29435"/>
    <lineage>
        <taxon>Bacteria</taxon>
        <taxon>Pseudomonadati</taxon>
        <taxon>Pseudomonadota</taxon>
        <taxon>Gammaproteobacteria</taxon>
        <taxon>Pseudomonadales</taxon>
        <taxon>Pseudomonadaceae</taxon>
        <taxon>Phytopseudomonas</taxon>
    </lineage>
</organism>
<keyword evidence="3 6" id="KW-0812">Transmembrane</keyword>
<dbReference type="PANTHER" id="PTHR43840">
    <property type="entry name" value="MITOCHONDRIAL METAL TRANSPORTER 1-RELATED"/>
    <property type="match status" value="1"/>
</dbReference>
<feature type="transmembrane region" description="Helical" evidence="6">
    <location>
        <begin position="150"/>
        <end position="173"/>
    </location>
</feature>
<feature type="transmembrane region" description="Helical" evidence="6">
    <location>
        <begin position="7"/>
        <end position="27"/>
    </location>
</feature>
<gene>
    <name evidence="8" type="ORF">SAMN05216588_101318</name>
</gene>
<dbReference type="RefSeq" id="WP_084305609.1">
    <property type="nucleotide sequence ID" value="NZ_FNDG01000001.1"/>
</dbReference>
<dbReference type="Pfam" id="PF01545">
    <property type="entry name" value="Cation_efflux"/>
    <property type="match status" value="1"/>
</dbReference>
<dbReference type="AlphaFoldDB" id="A0A1G7XXF4"/>
<protein>
    <submittedName>
        <fullName evidence="8">Predicted Co/Zn/Cd cation transporter, cation efflux family</fullName>
    </submittedName>
</protein>